<feature type="signal peptide" evidence="1">
    <location>
        <begin position="1"/>
        <end position="19"/>
    </location>
</feature>
<dbReference type="InterPro" id="IPR036378">
    <property type="entry name" value="FAS1_dom_sf"/>
</dbReference>
<dbReference type="Proteomes" id="UP001244341">
    <property type="component" value="Chromosome 7b"/>
</dbReference>
<dbReference type="Gene3D" id="2.30.180.10">
    <property type="entry name" value="FAS1 domain"/>
    <property type="match status" value="2"/>
</dbReference>
<dbReference type="PANTHER" id="PTHR10900">
    <property type="entry name" value="PERIOSTIN-RELATED"/>
    <property type="match status" value="1"/>
</dbReference>
<proteinExistence type="predicted"/>
<protein>
    <recommendedName>
        <fullName evidence="4">FAS1 domain-containing protein</fullName>
    </recommendedName>
</protein>
<keyword evidence="3" id="KW-1185">Reference proteome</keyword>
<dbReference type="PANTHER" id="PTHR10900:SF77">
    <property type="entry name" value="FI19380P1"/>
    <property type="match status" value="1"/>
</dbReference>
<dbReference type="EMBL" id="CP126214">
    <property type="protein sequence ID" value="WIA16576.1"/>
    <property type="molecule type" value="Genomic_DNA"/>
</dbReference>
<accession>A0ABY8U935</accession>
<dbReference type="InterPro" id="IPR050904">
    <property type="entry name" value="Adhesion/Biosynth-related"/>
</dbReference>
<feature type="chain" id="PRO_5046212255" description="FAS1 domain-containing protein" evidence="1">
    <location>
        <begin position="20"/>
        <end position="444"/>
    </location>
</feature>
<keyword evidence="1" id="KW-0732">Signal</keyword>
<dbReference type="SUPFAM" id="SSF82153">
    <property type="entry name" value="FAS1 domain"/>
    <property type="match status" value="1"/>
</dbReference>
<sequence length="444" mass="48797">MGPWRASCLLLLGLLLVSASRDDDGPKIKSLALDGEAAQAFVAQFGAAQKMTARQIEVAYDAKYIPKRQGPNFGVPEVVTAGLKYKPWKDDMHCSNYGCFAPSPNPPPYFPTIYDWASNNPEQKISTQIMQLIGVEVFQGPFTGTLFLPTDTAWSTYLARWNVPIMANNTRAEQFYANFFIKLLQYHTLLLRVYGAQLDGFNYSTVYANLNAYPHKRNVITFNSVDKFVYGGGVIHTIKQVLEPKDVFPSLTAAINSSDIFSDLRTVLDRIETEGNFSMLATLEEIPGTAAVPTNAAFASAGVDVNTFPVNELLNVVAYHFCAFTRSYRLLYYPFTGKPGKNPCLTILSRAYAISYGLAWNATKPGIAKVPEMWINYATGVYPDGLKVKRANIVAADLTMPVHSAAVISDLLIPPTNLPSNRAMAAGVNSALCSKPVGQMQQRI</sequence>
<reference evidence="2 3" key="1">
    <citation type="submission" date="2023-05" db="EMBL/GenBank/DDBJ databases">
        <title>A 100% complete, gapless, phased diploid assembly of the Scenedesmus obliquus UTEX 3031 genome.</title>
        <authorList>
            <person name="Biondi T.C."/>
            <person name="Hanschen E.R."/>
            <person name="Kwon T."/>
            <person name="Eng W."/>
            <person name="Kruse C.P.S."/>
            <person name="Koehler S.I."/>
            <person name="Kunde Y."/>
            <person name="Gleasner C.D."/>
            <person name="You Mak K.T."/>
            <person name="Polle J."/>
            <person name="Hovde B.T."/>
            <person name="Starkenburg S.R."/>
        </authorList>
    </citation>
    <scope>NUCLEOTIDE SEQUENCE [LARGE SCALE GENOMIC DNA]</scope>
    <source>
        <strain evidence="2 3">DOE0152z</strain>
    </source>
</reference>
<evidence type="ECO:0000313" key="2">
    <source>
        <dbReference type="EMBL" id="WIA16576.1"/>
    </source>
</evidence>
<organism evidence="2 3">
    <name type="scientific">Tetradesmus obliquus</name>
    <name type="common">Green alga</name>
    <name type="synonym">Acutodesmus obliquus</name>
    <dbReference type="NCBI Taxonomy" id="3088"/>
    <lineage>
        <taxon>Eukaryota</taxon>
        <taxon>Viridiplantae</taxon>
        <taxon>Chlorophyta</taxon>
        <taxon>core chlorophytes</taxon>
        <taxon>Chlorophyceae</taxon>
        <taxon>CS clade</taxon>
        <taxon>Sphaeropleales</taxon>
        <taxon>Scenedesmaceae</taxon>
        <taxon>Tetradesmus</taxon>
    </lineage>
</organism>
<evidence type="ECO:0000313" key="3">
    <source>
        <dbReference type="Proteomes" id="UP001244341"/>
    </source>
</evidence>
<gene>
    <name evidence="2" type="ORF">OEZ85_013246</name>
</gene>
<evidence type="ECO:0000256" key="1">
    <source>
        <dbReference type="SAM" id="SignalP"/>
    </source>
</evidence>
<name>A0ABY8U935_TETOB</name>
<evidence type="ECO:0008006" key="4">
    <source>
        <dbReference type="Google" id="ProtNLM"/>
    </source>
</evidence>